<reference evidence="2" key="1">
    <citation type="submission" date="2020-01" db="EMBL/GenBank/DDBJ databases">
        <title>Identification and distribution of gene clusters putatively required for synthesis of sphingolipid metabolism inhibitors in phylogenetically diverse species of the filamentous fungus Fusarium.</title>
        <authorList>
            <person name="Kim H.-S."/>
            <person name="Busman M."/>
            <person name="Brown D.W."/>
            <person name="Divon H."/>
            <person name="Uhlig S."/>
            <person name="Proctor R.H."/>
        </authorList>
    </citation>
    <scope>NUCLEOTIDE SEQUENCE</scope>
    <source>
        <strain evidence="2">NRRL 31653</strain>
    </source>
</reference>
<dbReference type="Proteomes" id="UP000737391">
    <property type="component" value="Unassembled WGS sequence"/>
</dbReference>
<protein>
    <submittedName>
        <fullName evidence="2">Uncharacterized protein</fullName>
    </submittedName>
</protein>
<dbReference type="EMBL" id="LUFC02001021">
    <property type="protein sequence ID" value="KAF4487954.1"/>
    <property type="molecule type" value="Genomic_DNA"/>
</dbReference>
<keyword evidence="3" id="KW-1185">Reference proteome</keyword>
<evidence type="ECO:0000313" key="2">
    <source>
        <dbReference type="EMBL" id="KAF4487954.1"/>
    </source>
</evidence>
<comment type="caution">
    <text evidence="2">The sequence shown here is derived from an EMBL/GenBank/DDBJ whole genome shotgun (WGS) entry which is preliminary data.</text>
</comment>
<accession>A0A9P5AZI4</accession>
<dbReference type="AlphaFoldDB" id="A0A9P5AZI4"/>
<name>A0A9P5AZI4_9HYPO</name>
<evidence type="ECO:0000313" key="3">
    <source>
        <dbReference type="Proteomes" id="UP000737391"/>
    </source>
</evidence>
<gene>
    <name evidence="2" type="ORF">FAGAP_11186</name>
</gene>
<organism evidence="2 3">
    <name type="scientific">Fusarium agapanthi</name>
    <dbReference type="NCBI Taxonomy" id="1803897"/>
    <lineage>
        <taxon>Eukaryota</taxon>
        <taxon>Fungi</taxon>
        <taxon>Dikarya</taxon>
        <taxon>Ascomycota</taxon>
        <taxon>Pezizomycotina</taxon>
        <taxon>Sordariomycetes</taxon>
        <taxon>Hypocreomycetidae</taxon>
        <taxon>Hypocreales</taxon>
        <taxon>Nectriaceae</taxon>
        <taxon>Fusarium</taxon>
        <taxon>Fusarium fujikuroi species complex</taxon>
    </lineage>
</organism>
<feature type="region of interest" description="Disordered" evidence="1">
    <location>
        <begin position="1"/>
        <end position="31"/>
    </location>
</feature>
<feature type="compositionally biased region" description="Acidic residues" evidence="1">
    <location>
        <begin position="18"/>
        <end position="27"/>
    </location>
</feature>
<dbReference type="OrthoDB" id="5038024at2759"/>
<proteinExistence type="predicted"/>
<sequence>MDSLHEVIFPSYDRDSEPEPEPFEETLDSSCTPGKRQCAKCQKLGRRCFRCRLKLALGEESDESAKSALELAVASQAVKRNAEYENTIPEPIPKPAESKNETVRPQKVVQNRETLSTISRSSSNYRLRDCQQTPPKNRTESFHTTSHEAYFYDGVITNSTQHYESNISSRGANIQSRANEASLKPTCYLHNHRSSECKDLGSEPPCCHRSDSEIEVVKINRSWHLVSTKCHVNRCDNGGITHRHEHRYWAEPFRELPHCNSCRSLEEKKANIPEHIKFDDAKITFIERLSWRGYTHAVWVALAETPPSMPGLVIRSTNQYKVSCTVYRDQLYGPGRSAIYWAQERITGVRHSDEID</sequence>
<evidence type="ECO:0000256" key="1">
    <source>
        <dbReference type="SAM" id="MobiDB-lite"/>
    </source>
</evidence>